<evidence type="ECO:0000256" key="8">
    <source>
        <dbReference type="ARBA" id="ARBA00022989"/>
    </source>
</evidence>
<dbReference type="SUPFAM" id="SSF55874">
    <property type="entry name" value="ATPase domain of HSP90 chaperone/DNA topoisomerase II/histidine kinase"/>
    <property type="match status" value="1"/>
</dbReference>
<evidence type="ECO:0000256" key="10">
    <source>
        <dbReference type="SAM" id="Coils"/>
    </source>
</evidence>
<dbReference type="Gene3D" id="1.10.287.130">
    <property type="match status" value="1"/>
</dbReference>
<keyword evidence="8 11" id="KW-1133">Transmembrane helix</keyword>
<keyword evidence="9 11" id="KW-0472">Membrane</keyword>
<dbReference type="GO" id="GO:0016020">
    <property type="term" value="C:membrane"/>
    <property type="evidence" value="ECO:0007669"/>
    <property type="project" value="UniProtKB-SubCell"/>
</dbReference>
<dbReference type="CDD" id="cd00075">
    <property type="entry name" value="HATPase"/>
    <property type="match status" value="1"/>
</dbReference>
<dbReference type="InterPro" id="IPR036890">
    <property type="entry name" value="HATPase_C_sf"/>
</dbReference>
<comment type="caution">
    <text evidence="13">The sequence shown here is derived from an EMBL/GenBank/DDBJ whole genome shotgun (WGS) entry which is preliminary data.</text>
</comment>
<dbReference type="SMART" id="SM00387">
    <property type="entry name" value="HATPase_c"/>
    <property type="match status" value="1"/>
</dbReference>
<reference evidence="13 14" key="1">
    <citation type="submission" date="2017-09" db="EMBL/GenBank/DDBJ databases">
        <title>Genomics of the genus Arcobacter.</title>
        <authorList>
            <person name="Perez-Cataluna A."/>
            <person name="Figueras M.J."/>
            <person name="Salas-Masso N."/>
        </authorList>
    </citation>
    <scope>NUCLEOTIDE SEQUENCE [LARGE SCALE GENOMIC DNA]</scope>
    <source>
        <strain evidence="13 14">F156-34</strain>
    </source>
</reference>
<evidence type="ECO:0000313" key="13">
    <source>
        <dbReference type="EMBL" id="RXK11919.1"/>
    </source>
</evidence>
<keyword evidence="6 11" id="KW-0812">Transmembrane</keyword>
<feature type="coiled-coil region" evidence="10">
    <location>
        <begin position="237"/>
        <end position="267"/>
    </location>
</feature>
<dbReference type="InterPro" id="IPR047994">
    <property type="entry name" value="ArsS-like"/>
</dbReference>
<evidence type="ECO:0000256" key="5">
    <source>
        <dbReference type="ARBA" id="ARBA00022679"/>
    </source>
</evidence>
<evidence type="ECO:0000256" key="4">
    <source>
        <dbReference type="ARBA" id="ARBA00022553"/>
    </source>
</evidence>
<feature type="transmembrane region" description="Helical" evidence="11">
    <location>
        <begin position="7"/>
        <end position="30"/>
    </location>
</feature>
<dbReference type="PANTHER" id="PTHR45528">
    <property type="entry name" value="SENSOR HISTIDINE KINASE CPXA"/>
    <property type="match status" value="1"/>
</dbReference>
<dbReference type="InterPro" id="IPR003594">
    <property type="entry name" value="HATPase_dom"/>
</dbReference>
<dbReference type="NCBIfam" id="NF038389">
    <property type="entry name" value="ArsS_fam_HK"/>
    <property type="match status" value="1"/>
</dbReference>
<keyword evidence="5" id="KW-0808">Transferase</keyword>
<dbReference type="EC" id="2.7.13.3" evidence="3"/>
<evidence type="ECO:0000256" key="11">
    <source>
        <dbReference type="SAM" id="Phobius"/>
    </source>
</evidence>
<keyword evidence="7 13" id="KW-0418">Kinase</keyword>
<dbReference type="GO" id="GO:0000155">
    <property type="term" value="F:phosphorelay sensor kinase activity"/>
    <property type="evidence" value="ECO:0007669"/>
    <property type="project" value="InterPro"/>
</dbReference>
<dbReference type="EMBL" id="NXIE01000005">
    <property type="protein sequence ID" value="RXK11919.1"/>
    <property type="molecule type" value="Genomic_DNA"/>
</dbReference>
<name>A0A4Q1AVL4_9BACT</name>
<evidence type="ECO:0000256" key="1">
    <source>
        <dbReference type="ARBA" id="ARBA00000085"/>
    </source>
</evidence>
<dbReference type="InterPro" id="IPR003661">
    <property type="entry name" value="HisK_dim/P_dom"/>
</dbReference>
<proteinExistence type="predicted"/>
<accession>A0A4Q1AVL4</accession>
<dbReference type="InterPro" id="IPR005467">
    <property type="entry name" value="His_kinase_dom"/>
</dbReference>
<dbReference type="PROSITE" id="PS50109">
    <property type="entry name" value="HIS_KIN"/>
    <property type="match status" value="1"/>
</dbReference>
<gene>
    <name evidence="13" type="ORF">CP965_12115</name>
</gene>
<dbReference type="OrthoDB" id="9812241at2"/>
<keyword evidence="10" id="KW-0175">Coiled coil</keyword>
<comment type="subcellular location">
    <subcellularLocation>
        <location evidence="2">Membrane</location>
        <topology evidence="2">Multi-pass membrane protein</topology>
    </subcellularLocation>
</comment>
<protein>
    <recommendedName>
        <fullName evidence="3">histidine kinase</fullName>
        <ecNumber evidence="3">2.7.13.3</ecNumber>
    </recommendedName>
</protein>
<keyword evidence="14" id="KW-1185">Reference proteome</keyword>
<evidence type="ECO:0000256" key="3">
    <source>
        <dbReference type="ARBA" id="ARBA00012438"/>
    </source>
</evidence>
<comment type="catalytic activity">
    <reaction evidence="1">
        <text>ATP + protein L-histidine = ADP + protein N-phospho-L-histidine.</text>
        <dbReference type="EC" id="2.7.13.3"/>
    </reaction>
</comment>
<evidence type="ECO:0000313" key="14">
    <source>
        <dbReference type="Proteomes" id="UP000289718"/>
    </source>
</evidence>
<dbReference type="InterPro" id="IPR036097">
    <property type="entry name" value="HisK_dim/P_sf"/>
</dbReference>
<dbReference type="PANTHER" id="PTHR45528:SF12">
    <property type="entry name" value="SENSOR HISTIDINE KINASE ARSS"/>
    <property type="match status" value="1"/>
</dbReference>
<dbReference type="CDD" id="cd00082">
    <property type="entry name" value="HisKA"/>
    <property type="match status" value="1"/>
</dbReference>
<dbReference type="Gene3D" id="3.30.565.10">
    <property type="entry name" value="Histidine kinase-like ATPase, C-terminal domain"/>
    <property type="match status" value="1"/>
</dbReference>
<dbReference type="Proteomes" id="UP000289718">
    <property type="component" value="Unassembled WGS sequence"/>
</dbReference>
<keyword evidence="4" id="KW-0597">Phosphoprotein</keyword>
<evidence type="ECO:0000256" key="9">
    <source>
        <dbReference type="ARBA" id="ARBA00023136"/>
    </source>
</evidence>
<dbReference type="AlphaFoldDB" id="A0A4Q1AVL4"/>
<organism evidence="13 14">
    <name type="scientific">Halarcobacter mediterraneus</name>
    <dbReference type="NCBI Taxonomy" id="2023153"/>
    <lineage>
        <taxon>Bacteria</taxon>
        <taxon>Pseudomonadati</taxon>
        <taxon>Campylobacterota</taxon>
        <taxon>Epsilonproteobacteria</taxon>
        <taxon>Campylobacterales</taxon>
        <taxon>Arcobacteraceae</taxon>
        <taxon>Halarcobacter</taxon>
    </lineage>
</organism>
<evidence type="ECO:0000256" key="7">
    <source>
        <dbReference type="ARBA" id="ARBA00022777"/>
    </source>
</evidence>
<evidence type="ECO:0000256" key="6">
    <source>
        <dbReference type="ARBA" id="ARBA00022692"/>
    </source>
</evidence>
<evidence type="ECO:0000259" key="12">
    <source>
        <dbReference type="PROSITE" id="PS50109"/>
    </source>
</evidence>
<sequence length="411" mass="48738">MNRQSIFFTISVSFIISLILVVISFLIIMVGNQKKLEHHLFEKYQPLTKMLFRKKSRYNDFNFKKNLENFNYDLFLNKSDIDSITYNPQTSVIAQRRFRDSINRVLQLNDRQFFYMNRKGKTYLIEDKNEFTENNSIYIILIFAIILLTLIMSFLITLRKLMPLKILKDKVSSLGDENFDFECCDTTRKDEVSLLALEFKNSAKKLKELKEARNIFIRNIMHELKTPITKGKFLSELEKNEDNNEKLKEVFNRLESLINEFASIEELISSSKNIEKRVFFLNDIIDNAKDILMLDENNVIEKHDNIKVEVNFKLFSIAIKNLIDNAIKYSLDNKVLIRTEDNSIIFENTGSKLEYDLEKYYEPFFANKEKSDNSFGLGLYIVYNILKANNYKLEYKFENNKNIFICKKEEK</sequence>
<evidence type="ECO:0000256" key="2">
    <source>
        <dbReference type="ARBA" id="ARBA00004141"/>
    </source>
</evidence>
<dbReference type="Pfam" id="PF02518">
    <property type="entry name" value="HATPase_c"/>
    <property type="match status" value="1"/>
</dbReference>
<dbReference type="InterPro" id="IPR050398">
    <property type="entry name" value="HssS/ArlS-like"/>
</dbReference>
<dbReference type="RefSeq" id="WP_129062371.1">
    <property type="nucleotide sequence ID" value="NZ_NXIE01000005.1"/>
</dbReference>
<dbReference type="SUPFAM" id="SSF47384">
    <property type="entry name" value="Homodimeric domain of signal transducing histidine kinase"/>
    <property type="match status" value="1"/>
</dbReference>
<feature type="domain" description="Histidine kinase" evidence="12">
    <location>
        <begin position="219"/>
        <end position="411"/>
    </location>
</feature>
<feature type="transmembrane region" description="Helical" evidence="11">
    <location>
        <begin position="137"/>
        <end position="158"/>
    </location>
</feature>